<accession>A0ABY7J747</accession>
<dbReference type="GO" id="GO:0005524">
    <property type="term" value="F:ATP binding"/>
    <property type="evidence" value="ECO:0007669"/>
    <property type="project" value="UniProtKB-KW"/>
</dbReference>
<dbReference type="SUPFAM" id="SSF52540">
    <property type="entry name" value="P-loop containing nucleoside triphosphate hydrolases"/>
    <property type="match status" value="1"/>
</dbReference>
<evidence type="ECO:0000256" key="6">
    <source>
        <dbReference type="ARBA" id="ARBA00023251"/>
    </source>
</evidence>
<evidence type="ECO:0000256" key="1">
    <source>
        <dbReference type="ARBA" id="ARBA00004202"/>
    </source>
</evidence>
<gene>
    <name evidence="8" type="ORF">STRNI_003971</name>
</gene>
<dbReference type="PANTHER" id="PTHR42711">
    <property type="entry name" value="ABC TRANSPORTER ATP-BINDING PROTEIN"/>
    <property type="match status" value="1"/>
</dbReference>
<evidence type="ECO:0000259" key="7">
    <source>
        <dbReference type="PROSITE" id="PS50893"/>
    </source>
</evidence>
<evidence type="ECO:0000256" key="2">
    <source>
        <dbReference type="ARBA" id="ARBA00005417"/>
    </source>
</evidence>
<dbReference type="Proteomes" id="UP001210169">
    <property type="component" value="Chromosome"/>
</dbReference>
<feature type="domain" description="ABC transporter" evidence="7">
    <location>
        <begin position="12"/>
        <end position="237"/>
    </location>
</feature>
<dbReference type="InterPro" id="IPR017871">
    <property type="entry name" value="ABC_transporter-like_CS"/>
</dbReference>
<dbReference type="InterPro" id="IPR003593">
    <property type="entry name" value="AAA+_ATPase"/>
</dbReference>
<evidence type="ECO:0000313" key="9">
    <source>
        <dbReference type="Proteomes" id="UP001210169"/>
    </source>
</evidence>
<sequence>MRQERTSREAVLSAEGIGLSRAGVTVLADAGLTVAEGEVVALLGPNGAGKTSLVECLEGFQRPQSGRIEVLGRDPWRAPGHWRARIGAVLQDCRIESELTVGEFTAMTRGYYPDPLPVQDVLAAVGLEGLHRRRVAKLSGGERRRLDIAMALIGRPELVFLDEPTTGLDAQARRDLWEMLRSLRTDGVAMLLTTHLLEEVEALADRVVILVRGRVRREGTVAGLRERSGLPARVGFLAPELTGGARPPALSEAEYDAPTGRWTLTTHDPAEAVQRLSAAASREGFSLLDLAVRTPTFEDVYLDLLRSLEVAPR</sequence>
<dbReference type="InterPro" id="IPR003439">
    <property type="entry name" value="ABC_transporter-like_ATP-bd"/>
</dbReference>
<dbReference type="Gene3D" id="3.40.50.300">
    <property type="entry name" value="P-loop containing nucleotide triphosphate hydrolases"/>
    <property type="match status" value="1"/>
</dbReference>
<dbReference type="PROSITE" id="PS00211">
    <property type="entry name" value="ABC_TRANSPORTER_1"/>
    <property type="match status" value="1"/>
</dbReference>
<evidence type="ECO:0000256" key="4">
    <source>
        <dbReference type="ARBA" id="ARBA00022741"/>
    </source>
</evidence>
<dbReference type="PANTHER" id="PTHR42711:SF5">
    <property type="entry name" value="ABC TRANSPORTER ATP-BINDING PROTEIN NATA"/>
    <property type="match status" value="1"/>
</dbReference>
<dbReference type="GeneID" id="301333139"/>
<organism evidence="8 9">
    <name type="scientific">Streptomyces nigrescens</name>
    <dbReference type="NCBI Taxonomy" id="1920"/>
    <lineage>
        <taxon>Bacteria</taxon>
        <taxon>Bacillati</taxon>
        <taxon>Actinomycetota</taxon>
        <taxon>Actinomycetes</taxon>
        <taxon>Kitasatosporales</taxon>
        <taxon>Streptomycetaceae</taxon>
        <taxon>Streptomyces</taxon>
    </lineage>
</organism>
<keyword evidence="9" id="KW-1185">Reference proteome</keyword>
<dbReference type="Pfam" id="PF00005">
    <property type="entry name" value="ABC_tran"/>
    <property type="match status" value="1"/>
</dbReference>
<dbReference type="InterPro" id="IPR027417">
    <property type="entry name" value="P-loop_NTPase"/>
</dbReference>
<reference evidence="8 9" key="1">
    <citation type="submission" date="2022-12" db="EMBL/GenBank/DDBJ databases">
        <authorList>
            <person name="Ruckert C."/>
            <person name="Busche T."/>
            <person name="Kalinowski J."/>
            <person name="Wittmann C."/>
        </authorList>
    </citation>
    <scope>NUCLEOTIDE SEQUENCE [LARGE SCALE GENOMIC DNA]</scope>
    <source>
        <strain evidence="8 9">DSM 40276</strain>
    </source>
</reference>
<dbReference type="RefSeq" id="WP_277411712.1">
    <property type="nucleotide sequence ID" value="NZ_CP114203.1"/>
</dbReference>
<dbReference type="InterPro" id="IPR050763">
    <property type="entry name" value="ABC_transporter_ATP-binding"/>
</dbReference>
<keyword evidence="3" id="KW-0813">Transport</keyword>
<evidence type="ECO:0000256" key="5">
    <source>
        <dbReference type="ARBA" id="ARBA00022840"/>
    </source>
</evidence>
<dbReference type="SMART" id="SM00382">
    <property type="entry name" value="AAA"/>
    <property type="match status" value="1"/>
</dbReference>
<evidence type="ECO:0000313" key="8">
    <source>
        <dbReference type="EMBL" id="WAU05586.1"/>
    </source>
</evidence>
<name>A0ABY7J747_STRNI</name>
<keyword evidence="6" id="KW-0046">Antibiotic resistance</keyword>
<dbReference type="PROSITE" id="PS50893">
    <property type="entry name" value="ABC_TRANSPORTER_2"/>
    <property type="match status" value="1"/>
</dbReference>
<keyword evidence="4" id="KW-0547">Nucleotide-binding</keyword>
<dbReference type="CDD" id="cd03230">
    <property type="entry name" value="ABC_DR_subfamily_A"/>
    <property type="match status" value="1"/>
</dbReference>
<comment type="similarity">
    <text evidence="2">Belongs to the ABC transporter superfamily.</text>
</comment>
<keyword evidence="5 8" id="KW-0067">ATP-binding</keyword>
<dbReference type="EMBL" id="CP114203">
    <property type="protein sequence ID" value="WAU05586.1"/>
    <property type="molecule type" value="Genomic_DNA"/>
</dbReference>
<evidence type="ECO:0000256" key="3">
    <source>
        <dbReference type="ARBA" id="ARBA00022448"/>
    </source>
</evidence>
<comment type="subcellular location">
    <subcellularLocation>
        <location evidence="1">Cell membrane</location>
        <topology evidence="1">Peripheral membrane protein</topology>
    </subcellularLocation>
</comment>
<protein>
    <submittedName>
        <fullName evidence="8">ABC transporter ATP-binding protein</fullName>
    </submittedName>
</protein>
<proteinExistence type="inferred from homology"/>